<reference evidence="2" key="1">
    <citation type="submission" date="2021-05" db="EMBL/GenBank/DDBJ databases">
        <authorList>
            <person name="Alioto T."/>
            <person name="Alioto T."/>
            <person name="Gomez Garrido J."/>
        </authorList>
    </citation>
    <scope>NUCLEOTIDE SEQUENCE</scope>
</reference>
<dbReference type="EMBL" id="HBUE01238227">
    <property type="protein sequence ID" value="CAG6548054.1"/>
    <property type="molecule type" value="Transcribed_RNA"/>
</dbReference>
<feature type="compositionally biased region" description="Basic and acidic residues" evidence="1">
    <location>
        <begin position="83"/>
        <end position="92"/>
    </location>
</feature>
<feature type="region of interest" description="Disordered" evidence="1">
    <location>
        <begin position="83"/>
        <end position="132"/>
    </location>
</feature>
<proteinExistence type="predicted"/>
<feature type="region of interest" description="Disordered" evidence="1">
    <location>
        <begin position="40"/>
        <end position="67"/>
    </location>
</feature>
<dbReference type="EMBL" id="HBUE01064375">
    <property type="protein sequence ID" value="CAG6470038.1"/>
    <property type="molecule type" value="Transcribed_RNA"/>
</dbReference>
<evidence type="ECO:0000313" key="2">
    <source>
        <dbReference type="EMBL" id="CAG6470038.1"/>
    </source>
</evidence>
<evidence type="ECO:0000256" key="1">
    <source>
        <dbReference type="SAM" id="MobiDB-lite"/>
    </source>
</evidence>
<protein>
    <submittedName>
        <fullName evidence="2">(northern house mosquito) hypothetical protein</fullName>
    </submittedName>
</protein>
<accession>A0A8D8FGZ1</accession>
<dbReference type="EMBL" id="HBUE01345188">
    <property type="protein sequence ID" value="CAG6600264.1"/>
    <property type="molecule type" value="Transcribed_RNA"/>
</dbReference>
<organism evidence="2">
    <name type="scientific">Culex pipiens</name>
    <name type="common">House mosquito</name>
    <dbReference type="NCBI Taxonomy" id="7175"/>
    <lineage>
        <taxon>Eukaryota</taxon>
        <taxon>Metazoa</taxon>
        <taxon>Ecdysozoa</taxon>
        <taxon>Arthropoda</taxon>
        <taxon>Hexapoda</taxon>
        <taxon>Insecta</taxon>
        <taxon>Pterygota</taxon>
        <taxon>Neoptera</taxon>
        <taxon>Endopterygota</taxon>
        <taxon>Diptera</taxon>
        <taxon>Nematocera</taxon>
        <taxon>Culicoidea</taxon>
        <taxon>Culicidae</taxon>
        <taxon>Culicinae</taxon>
        <taxon>Culicini</taxon>
        <taxon>Culex</taxon>
        <taxon>Culex</taxon>
    </lineage>
</organism>
<dbReference type="AlphaFoldDB" id="A0A8D8FGZ1"/>
<name>A0A8D8FGZ1_CULPI</name>
<sequence length="154" mass="16636">MVVSGSLLHGVRHVRCHAVPQSLGAPLQVLPGHRVRHRFQRPNEASGRQRRAGAAAAAPGHCEPPGSDTVLCQQDGLCGRVEQREDRRRVGPGEDQGQAVAHQLEQRADRGGPAGRRAVDGAPDSGVRGQLEGEEYVKKTAKGREGFEMERFVI</sequence>